<dbReference type="RefSeq" id="WP_344785448.1">
    <property type="nucleotide sequence ID" value="NZ_BAAAZW010000010.1"/>
</dbReference>
<gene>
    <name evidence="3" type="ORF">GCM10022231_31350</name>
</gene>
<evidence type="ECO:0000256" key="1">
    <source>
        <dbReference type="SAM" id="MobiDB-lite"/>
    </source>
</evidence>
<name>A0ABP7PN16_9ACTN</name>
<evidence type="ECO:0000313" key="4">
    <source>
        <dbReference type="Proteomes" id="UP001418444"/>
    </source>
</evidence>
<keyword evidence="3" id="KW-0067">ATP-binding</keyword>
<sequence length="775" mass="81192">MTTDRPLRGLAEALADRSDEDLAALLIRRPDLASPPPRGTGVLAQRALSAASIALAGDSLDLAAVAVLEAFLDCGADTGRHDLVGPVTRDDLVARLGRRLKRAELDARLADLAAQGLIWDSGAGTARKPAWVAGIHLGAALPWRGHHLLGPLATTDPGEIRALLDGLDERPRELIATLSSGPSLGRSRDAAPDADPAAPVPRLIAAGLLARIDEQTVELVPMAGQLLRGEPPLTTAILAPPVLSEGPGRFGPDAVDAAGAGEALEFLRHADALLDVLGNTPAAVLKSGGLGIRELRRLAKATGLSVGRIGLLVEVLAAQRLIDSGLPEPEPAEWSGDEAFAPTVAVDTWLHTMPERRWHAAASAWLDLPRRPWQIGDTDRDGNTIAALSSELFDAAAALTRRQVLAPLLDAPPAAPVEVDALVAALTWRHPRQLRRWTRRFAGETLREARELGLVAHGSLTGPGRALLTAAPDDDAATAAALAAMDTALPTPVDHFLVQADLTLMVPGPMTAELAEQVEAIADLESGGAASVYRISEDSLRRALDSGRSGSEITALLTNRSRTPVPQSLTYLVEDVARRHGSLRVGVASAFVRCEDPALLAAVLSSDVAGEVALRALAATVAVSPAPVRDVVEALRRGGFAPAGEDSSGALIDLRSRGARVPSRPPAPRASQRRARIAPGQAQTVVARLRAADRADEPPRGAVRVTGGGESTSALIQLALRTGRPVRLGYVDAHGAASRHVVTPRALQAGQFLGTSEDTPDARFSLHRITSLELL</sequence>
<keyword evidence="3" id="KW-0347">Helicase</keyword>
<organism evidence="3 4">
    <name type="scientific">Gordonia caeni</name>
    <dbReference type="NCBI Taxonomy" id="1007097"/>
    <lineage>
        <taxon>Bacteria</taxon>
        <taxon>Bacillati</taxon>
        <taxon>Actinomycetota</taxon>
        <taxon>Actinomycetes</taxon>
        <taxon>Mycobacteriales</taxon>
        <taxon>Gordoniaceae</taxon>
        <taxon>Gordonia</taxon>
    </lineage>
</organism>
<evidence type="ECO:0000259" key="2">
    <source>
        <dbReference type="Pfam" id="PF13625"/>
    </source>
</evidence>
<comment type="caution">
    <text evidence="3">The sequence shown here is derived from an EMBL/GenBank/DDBJ whole genome shotgun (WGS) entry which is preliminary data.</text>
</comment>
<keyword evidence="3" id="KW-0547">Nucleotide-binding</keyword>
<protein>
    <submittedName>
        <fullName evidence="3">Helicase-associated domain-containing protein</fullName>
    </submittedName>
</protein>
<reference evidence="4" key="1">
    <citation type="journal article" date="2019" name="Int. J. Syst. Evol. Microbiol.">
        <title>The Global Catalogue of Microorganisms (GCM) 10K type strain sequencing project: providing services to taxonomists for standard genome sequencing and annotation.</title>
        <authorList>
            <consortium name="The Broad Institute Genomics Platform"/>
            <consortium name="The Broad Institute Genome Sequencing Center for Infectious Disease"/>
            <person name="Wu L."/>
            <person name="Ma J."/>
        </authorList>
    </citation>
    <scope>NUCLEOTIDE SEQUENCE [LARGE SCALE GENOMIC DNA]</scope>
    <source>
        <strain evidence="4">JCM 16923</strain>
    </source>
</reference>
<feature type="region of interest" description="Disordered" evidence="1">
    <location>
        <begin position="651"/>
        <end position="673"/>
    </location>
</feature>
<proteinExistence type="predicted"/>
<evidence type="ECO:0000313" key="3">
    <source>
        <dbReference type="EMBL" id="GAA3968101.1"/>
    </source>
</evidence>
<dbReference type="Proteomes" id="UP001418444">
    <property type="component" value="Unassembled WGS sequence"/>
</dbReference>
<keyword evidence="3" id="KW-0378">Hydrolase</keyword>
<dbReference type="InterPro" id="IPR032830">
    <property type="entry name" value="XPB/Ssl2_N"/>
</dbReference>
<feature type="domain" description="Helicase XPB/Ssl2 N-terminal" evidence="2">
    <location>
        <begin position="496"/>
        <end position="618"/>
    </location>
</feature>
<accession>A0ABP7PN16</accession>
<keyword evidence="4" id="KW-1185">Reference proteome</keyword>
<dbReference type="Pfam" id="PF13625">
    <property type="entry name" value="Helicase_C_3"/>
    <property type="match status" value="1"/>
</dbReference>
<dbReference type="EMBL" id="BAAAZW010000010">
    <property type="protein sequence ID" value="GAA3968101.1"/>
    <property type="molecule type" value="Genomic_DNA"/>
</dbReference>
<dbReference type="GO" id="GO:0004386">
    <property type="term" value="F:helicase activity"/>
    <property type="evidence" value="ECO:0007669"/>
    <property type="project" value="UniProtKB-KW"/>
</dbReference>
<feature type="region of interest" description="Disordered" evidence="1">
    <location>
        <begin position="177"/>
        <end position="196"/>
    </location>
</feature>